<dbReference type="RefSeq" id="WP_237342586.1">
    <property type="nucleotide sequence ID" value="NZ_BJYO01000003.1"/>
</dbReference>
<dbReference type="GeneID" id="94546724"/>
<dbReference type="AlphaFoldDB" id="A0A288Q777"/>
<dbReference type="KEGG" id="wso:WSWS_01540"/>
<keyword evidence="2" id="KW-1185">Reference proteome</keyword>
<name>A0A288Q777_9LACO</name>
<evidence type="ECO:0000313" key="2">
    <source>
        <dbReference type="Proteomes" id="UP000254912"/>
    </source>
</evidence>
<dbReference type="Proteomes" id="UP000254912">
    <property type="component" value="Unassembled WGS sequence"/>
</dbReference>
<protein>
    <submittedName>
        <fullName evidence="1">Uncharacterized protein</fullName>
    </submittedName>
</protein>
<accession>A0A288Q777</accession>
<sequence>MSEMKFLDDTLKLLEQVNQVYPGSVILRGQGEASGIITHDQVTTEMLETRLMVEVTDATAPDFQATHELLHMLLTLSGFPQVYFQLKTGDEDVTNQLMVMATYLYRPALHAIIYREQAKHGLLTAEVAEAYAKGVMTTLTKETPGNRDEAALRLLTLLDAKVFMHNVPTDTTAFTATFMDAFPEAWQGATLIFDQMAIDHIVDAFTLHQAIVTAFDGFDAMMITWQLPELNSKEFTTVTPVLSERQLRLPVAQVFDIKHVDLLNQVTGDTAYVGLQKSSGQNSFVLAAPTEATADWFKELYAMPVQDLFDQMKQPFTMR</sequence>
<organism evidence="1 2">
    <name type="scientific">Weissella soli</name>
    <dbReference type="NCBI Taxonomy" id="155866"/>
    <lineage>
        <taxon>Bacteria</taxon>
        <taxon>Bacillati</taxon>
        <taxon>Bacillota</taxon>
        <taxon>Bacilli</taxon>
        <taxon>Lactobacillales</taxon>
        <taxon>Lactobacillaceae</taxon>
        <taxon>Weissella</taxon>
    </lineage>
</organism>
<dbReference type="EMBL" id="QRAS01000002">
    <property type="protein sequence ID" value="RDL06757.1"/>
    <property type="molecule type" value="Genomic_DNA"/>
</dbReference>
<comment type="caution">
    <text evidence="1">The sequence shown here is derived from an EMBL/GenBank/DDBJ whole genome shotgun (WGS) entry which is preliminary data.</text>
</comment>
<evidence type="ECO:0000313" key="1">
    <source>
        <dbReference type="EMBL" id="RDL06757.1"/>
    </source>
</evidence>
<reference evidence="1 2" key="1">
    <citation type="submission" date="2018-07" db="EMBL/GenBank/DDBJ databases">
        <title>Genomic Encyclopedia of Type Strains, Phase III (KMG-III): the genomes of soil and plant-associated and newly described type strains.</title>
        <authorList>
            <person name="Whitman W."/>
        </authorList>
    </citation>
    <scope>NUCLEOTIDE SEQUENCE [LARGE SCALE GENOMIC DNA]</scope>
    <source>
        <strain evidence="1 2">CECT 7031</strain>
    </source>
</reference>
<gene>
    <name evidence="1" type="ORF">DFP99_1148</name>
</gene>
<proteinExistence type="predicted"/>